<evidence type="ECO:0000256" key="4">
    <source>
        <dbReference type="SAM" id="SignalP"/>
    </source>
</evidence>
<evidence type="ECO:0000259" key="5">
    <source>
        <dbReference type="PROSITE" id="PS51123"/>
    </source>
</evidence>
<dbReference type="SUPFAM" id="SSF56925">
    <property type="entry name" value="OMPA-like"/>
    <property type="match status" value="1"/>
</dbReference>
<dbReference type="Pfam" id="PF17803">
    <property type="entry name" value="Cadherin_4"/>
    <property type="match status" value="8"/>
</dbReference>
<feature type="signal peptide" evidence="4">
    <location>
        <begin position="1"/>
        <end position="28"/>
    </location>
</feature>
<dbReference type="PROSITE" id="PS51123">
    <property type="entry name" value="OMPA_2"/>
    <property type="match status" value="1"/>
</dbReference>
<evidence type="ECO:0000313" key="7">
    <source>
        <dbReference type="Proteomes" id="UP000501602"/>
    </source>
</evidence>
<reference evidence="6 7" key="1">
    <citation type="submission" date="2020-04" db="EMBL/GenBank/DDBJ databases">
        <title>Ferrimonas sp. S7 isolated from sea water.</title>
        <authorList>
            <person name="Bae S.S."/>
            <person name="Baek K."/>
        </authorList>
    </citation>
    <scope>NUCLEOTIDE SEQUENCE [LARGE SCALE GENOMIC DNA]</scope>
    <source>
        <strain evidence="6 7">S7</strain>
    </source>
</reference>
<dbReference type="SUPFAM" id="SSF141072">
    <property type="entry name" value="CalX-like"/>
    <property type="match status" value="1"/>
</dbReference>
<dbReference type="Gene3D" id="2.60.40.10">
    <property type="entry name" value="Immunoglobulins"/>
    <property type="match status" value="5"/>
</dbReference>
<dbReference type="Pfam" id="PF17963">
    <property type="entry name" value="Big_9"/>
    <property type="match status" value="9"/>
</dbReference>
<dbReference type="InterPro" id="IPR038081">
    <property type="entry name" value="CalX-like_sf"/>
</dbReference>
<feature type="region of interest" description="Disordered" evidence="3">
    <location>
        <begin position="3400"/>
        <end position="3419"/>
    </location>
</feature>
<dbReference type="Pfam" id="PF13505">
    <property type="entry name" value="OMP_b-brl"/>
    <property type="match status" value="1"/>
</dbReference>
<dbReference type="InterPro" id="IPR040853">
    <property type="entry name" value="RapA2_cadherin-like"/>
</dbReference>
<feature type="domain" description="OmpA-like" evidence="5">
    <location>
        <begin position="3309"/>
        <end position="3427"/>
    </location>
</feature>
<organism evidence="6 7">
    <name type="scientific">Ferrimonas lipolytica</name>
    <dbReference type="NCBI Taxonomy" id="2724191"/>
    <lineage>
        <taxon>Bacteria</taxon>
        <taxon>Pseudomonadati</taxon>
        <taxon>Pseudomonadota</taxon>
        <taxon>Gammaproteobacteria</taxon>
        <taxon>Alteromonadales</taxon>
        <taxon>Ferrimonadaceae</taxon>
        <taxon>Ferrimonas</taxon>
    </lineage>
</organism>
<accession>A0A6H1UHP4</accession>
<dbReference type="NCBIfam" id="TIGR01965">
    <property type="entry name" value="VCBS_repeat"/>
    <property type="match status" value="9"/>
</dbReference>
<dbReference type="Proteomes" id="UP000501602">
    <property type="component" value="Chromosome"/>
</dbReference>
<dbReference type="SUPFAM" id="SSF103088">
    <property type="entry name" value="OmpA-like"/>
    <property type="match status" value="1"/>
</dbReference>
<dbReference type="InterPro" id="IPR027385">
    <property type="entry name" value="Beta-barrel_OMP"/>
</dbReference>
<dbReference type="Pfam" id="PF00691">
    <property type="entry name" value="OmpA"/>
    <property type="match status" value="1"/>
</dbReference>
<keyword evidence="7" id="KW-1185">Reference proteome</keyword>
<dbReference type="Gene3D" id="2.60.40.3440">
    <property type="match status" value="2"/>
</dbReference>
<dbReference type="InterPro" id="IPR013783">
    <property type="entry name" value="Ig-like_fold"/>
</dbReference>
<gene>
    <name evidence="6" type="ORF">HER31_15320</name>
</gene>
<dbReference type="Gene3D" id="3.30.1330.60">
    <property type="entry name" value="OmpA-like domain"/>
    <property type="match status" value="1"/>
</dbReference>
<keyword evidence="1 4" id="KW-0732">Signal</keyword>
<dbReference type="InterPro" id="IPR011250">
    <property type="entry name" value="OMP/PagP_B-barrel"/>
</dbReference>
<proteinExistence type="predicted"/>
<dbReference type="Gene3D" id="2.60.40.2810">
    <property type="match status" value="7"/>
</dbReference>
<keyword evidence="2" id="KW-0472">Membrane</keyword>
<evidence type="ECO:0000313" key="6">
    <source>
        <dbReference type="EMBL" id="QIZ78149.1"/>
    </source>
</evidence>
<name>A0A6H1UHP4_9GAMM</name>
<dbReference type="GO" id="GO:0016020">
    <property type="term" value="C:membrane"/>
    <property type="evidence" value="ECO:0007669"/>
    <property type="project" value="UniProtKB-UniRule"/>
</dbReference>
<evidence type="ECO:0000256" key="1">
    <source>
        <dbReference type="ARBA" id="ARBA00022729"/>
    </source>
</evidence>
<dbReference type="PANTHER" id="PTHR34720">
    <property type="entry name" value="MICROCYSTIN DEPENDENT PROTEIN"/>
    <property type="match status" value="1"/>
</dbReference>
<dbReference type="NCBIfam" id="NF012211">
    <property type="entry name" value="tand_rpt_95"/>
    <property type="match status" value="10"/>
</dbReference>
<dbReference type="InterPro" id="IPR053784">
    <property type="entry name" value="Choice_anch_U_dom"/>
</dbReference>
<dbReference type="KEGG" id="fes:HER31_15320"/>
<dbReference type="InterPro" id="IPR036737">
    <property type="entry name" value="OmpA-like_sf"/>
</dbReference>
<evidence type="ECO:0000256" key="3">
    <source>
        <dbReference type="SAM" id="MobiDB-lite"/>
    </source>
</evidence>
<sequence length="3434" mass="368045">MSSRLKLASLAKLWLLTSMMIVSVSVSASEPLLNLDVNFQRINIGGEGVTITQFPSKLEVTERYRDWSVCQNGPSFDCPNPESVEDAIWVDDIVHLYENVITIDGVQVDAVMLRTSFGEHNPTKQADYDVEASSDDDGDFCPVYIGDIQYDIHFILGGSFDLDSMTWEPVNLQNVQATTRGSGFGDYMDFTGFDRLWISRYDNATSTSPVVDEYHIATGFTRFRGKGGTNGRYALFYDNLSTFSMSINSAYAISDYSLIRFGGYQDWYIGPNGAPYDAVELDVSSLTFSLDGSLDGSTDNARAVRVDDAEVPLIADGELVKNFGIVGDSYSELYDGYYHLWLSYDARQILDGSAEKLRVGEHEFSLVDGENQNSVRAGSDRVDVTFYDPMDNMVLIDIYKTVEMNGHIPDNRRLHPDEMEDLIEDIRYINTSANPTPGERAFFVTPQHFNFGLKAGKLNIEVVDNTPPLAESRTLVVAEESLGTPVSLAVSDVDGDPLEMNIRELPLMGTIVDGTGTPLVINQNLSAEAFAQLKYDAPEDYLHEQNPGQLSYAVNDGFTEAIGVLDIQVLPINDAPKADSASIYVDEDDVDVVPGLETPTDADNDSLLITVFSVPDLGSVTLNGIAVQLGQVISEQEFTALRYQAPTVLSENSASTRFAYLVDDQQDMSNSTDEGELLITIAAVDDDPVLTDDYARMVESVDTVASGQVNAFDEETGPQLYVPQQAPYYYGYFELFEDGKWQFLLNSSTAASLKEGETKTLQFQAKLASGWPSQIIIDIVGVDTPPEITTGEGSVIEDERTYASGSLTAKDLDDGHPQFIDKVYQGTYGALTVSNGSGYSGTWNYRLDSDKADPLQQDEQVVEQFTILLSDDYTTTVTINITGTDDPSKISRGQGSVVEDTQLTSSGQLTVTDPDNNIDAVEFKTEIVNGDFGSLSIDSDGSWEYTLDNDKANPLGEGEKDSDLLTVSLADGRTTTVVIYITGVDDAPEVSEGQGSVVEDTQPRTSGTLIVTDVDGPKLSFTEQVLKGSYGTFFIKLDGSWSYNLDEQLANPLAQDETIQELFTATLSNAMTTKVTIDVMGSDDPAVIYSELQYVYEDTRLQASGQFRVSDPDSPLPTFDTFSKTSAYGEVNLEEDGRWNYLLDNDKVNHFAKGDSETETYPVELSDGSTSELKIVIHGTDDPAEISAGVGAVVEDSQPATSGLLVATDVDSPSLAFKAAELNGSYGKLTVSADGSWGYLLDERADALAQDQAATDQLTLTLNDNQSTTTVTISITGTDDKPVIEEGSGSVVEDSKPTTSGTLVAFDADDPTLKPVAAVILGDYGSFTIAVDGSWTYQLDERADALTEGQSLTKVFTVNLTSGEATKVTIAISGIDDVPVISEGVGSVVENTQIQASGQLTATDADNPELSFIAAEFEGTFGDLVVNADGNWEYQLDERAEVLGQDQQELDGFVVALNDDSATHINITVTGINDEPLAVDDSSELDEDALTVIEVLSNDIDAEHSIDPASVMVTTKPENGSVEVNVNNGSINYQPDANYAGSDSFQYRFTDADGAQSNIATVSLTIRELNDAPLVVNDSAMTEEDVAVEVDVLANDSEIDSEDSIDASSLEIVTEPNHGTVAIVDGKLWYTPALNQTAAAQLSYRVADSFGLYSEAALVVVAISGLNDAPVARDDSFEIDEDTPLVLTLLANDEDVDSVLGNESVRILTQPDNASVSQDEAGNWQFLSETHVNGNFEFQYLLIDDNELASQPATVTVEVLAVNDAPIAQDDSAQLLEDGDVSINVLGNDSDVDGELVLSSIDIVTAPQYGEVTLDRTSGLVRYQAAANHYGSDSFVYRVQDDLGAWSNTAVVELNIAAVNDAPEAVDDVATVIESDSVIIAVLTNDFDTDGELMPQSVTVMAAPSHGEVELNADGSIRYTPQPDYYGADKFSYQIADEIGELSNIAQVAITVISNNGIPVAKDDSYTLAEGELLSINDGVLLNDSDADADPITAELVTKPSYGELILNSDGSFSYQHDGSEQRSDSFSYRVSDGEAVSDNANVSLTISNVNDAPLANDDSQTTLEELPVTIMVLANDSDADGDALSVTLLSQPTLGQATVLDSGSVLYQPWPNLNGGDSFNYQINDGNGGIANAKVAITIGGVNDAPVAMDDSAVTDNRTGVMVDVLANDSDADGDTLTLVSAEVAVGQVLINPDQTLSYQPDPEVLGEMPISYQISDGNGGLANALVTVTVVSNNAPPVANDDELVLASGQTEAQIDVLVNDIDADGDSLALIGAAASEGSVTIASNQLRFVTGDNFSGFASISYRISDGFGGEDSAVVTVIDEDALKPVITVPDSAYVDASGLFTKVNLGTATAEDRYGNPLPVSLIDGLPFFQPGDNTAFWQACDDEGRCATAPQKVYVRPLISIAKDQVVLEGDEVEVAVVMNGAHFEYPVTVPFTVSGDADNADHDLQAGEVIIESGSSASIRFRVVQDELLEGDETLLIELAEGINRGNKHNHEIVISESNLAPELTLAAYQAGEPRLIAFQQQGMMEVEAQLVDPNLGDSHQLVWQLDDAVVDLDADDYRVSFEPSKMEVGLYPLSLTVTDNGGLSDTSALYIEVRSSAVALMPNQDSDGDLIPDAQEGYVDSDYDGIPDYLDQMTDECNVLPETVDNWDGYIVEGDPAVCLRTGAYSAQGVTGGAQIVDEDIAVEGDELGVDTEAQNIGGIFDFIAYNLPESGQQLQVVMPQRLAIPADAVYRKFLPNEGWITLVEDLFNLVHSAPGEPGFCPPPGGDVWTPGLTEGHWCVQLTLVDGGRYDADGMVNGTVVDPGGVAVLLSDNTIPVALDDSITLRAGEQTEIWVLDNDSDADGDALTVVSASASFGEVTINDDGSVSYLAPENYLGSDNIRYGISDGQGGSAYAEVAVTVYVNRAPVAEDDTAQMFDGEQIDLPVLANDSDADDDVLRIVDVTASAGSVSIIDDGKLRFEAPEGFVGNVVIEYSVSDGAGGLATATVIVTVTANQVVKTEGGSGGSMSHGWIVLLMFAAAWRRLSQQRMGAAVLAAIALMSSAANAAGPEGKESKALKSWFVSGQLNWAASQVDESDLNGDFTDAGINASVLSLDEARLGWGLGLGYFVTDNWFVEAGYLDTGEVELTLQGIFDDTEQFFDTVEHIYPESGSGPYAQLGYRYQLSPQFSLSGKVGAFFWQGDYDSFSLSGNGRGSDAPSGTDLLYGISADYRFADNWVASMQAQRIEFDNYPTHMIGLNLAYHFGAAKQPASTVTKPITAKPVVVADGDGDGDGVQDRMDQCAQTPVTDAVDEFGCTRWQKTSTKLKLQILFANDSDVVAAEYDPALAEAAEIITAHNLQHVPISGHSSSPAGRAYNQELSERRAEAVKTILVEHYQLLPEQLDVQAKGESELKVSGDSEAHHAQNRRVEIELSFPEKNALKRQ</sequence>
<protein>
    <submittedName>
        <fullName evidence="6">Tandem-95 repeat protein</fullName>
    </submittedName>
</protein>
<dbReference type="Gene3D" id="2.60.40.2030">
    <property type="match status" value="1"/>
</dbReference>
<dbReference type="PANTHER" id="PTHR34720:SF9">
    <property type="entry name" value="BLR4714 PROTEIN"/>
    <property type="match status" value="1"/>
</dbReference>
<feature type="chain" id="PRO_5026311946" evidence="4">
    <location>
        <begin position="29"/>
        <end position="3434"/>
    </location>
</feature>
<dbReference type="Gene3D" id="2.40.160.20">
    <property type="match status" value="1"/>
</dbReference>
<dbReference type="EMBL" id="CP051180">
    <property type="protein sequence ID" value="QIZ78149.1"/>
    <property type="molecule type" value="Genomic_DNA"/>
</dbReference>
<dbReference type="RefSeq" id="WP_168661835.1">
    <property type="nucleotide sequence ID" value="NZ_CP051180.1"/>
</dbReference>
<evidence type="ECO:0000256" key="2">
    <source>
        <dbReference type="PROSITE-ProRule" id="PRU00473"/>
    </source>
</evidence>
<dbReference type="CDD" id="cd07185">
    <property type="entry name" value="OmpA_C-like"/>
    <property type="match status" value="1"/>
</dbReference>
<dbReference type="NCBIfam" id="NF041766">
    <property type="entry name" value="choice_anch_U"/>
    <property type="match status" value="1"/>
</dbReference>
<dbReference type="InterPro" id="IPR006665">
    <property type="entry name" value="OmpA-like"/>
</dbReference>
<dbReference type="InterPro" id="IPR010221">
    <property type="entry name" value="VCBS_dom"/>
</dbReference>